<comment type="catalytic activity">
    <reaction evidence="1">
        <text>guanosine(46) in tRNA + S-adenosyl-L-methionine = N(7)-methylguanosine(46) in tRNA + S-adenosyl-L-homocysteine</text>
        <dbReference type="Rhea" id="RHEA:42708"/>
        <dbReference type="Rhea" id="RHEA-COMP:10188"/>
        <dbReference type="Rhea" id="RHEA-COMP:10189"/>
        <dbReference type="ChEBI" id="CHEBI:57856"/>
        <dbReference type="ChEBI" id="CHEBI:59789"/>
        <dbReference type="ChEBI" id="CHEBI:74269"/>
        <dbReference type="ChEBI" id="CHEBI:74480"/>
        <dbReference type="EC" id="2.1.1.33"/>
    </reaction>
</comment>
<evidence type="ECO:0000313" key="9">
    <source>
        <dbReference type="Proteomes" id="UP000746751"/>
    </source>
</evidence>
<keyword evidence="6" id="KW-0949">S-adenosyl-L-methionine</keyword>
<keyword evidence="4 8" id="KW-0489">Methyltransferase</keyword>
<evidence type="ECO:0000256" key="7">
    <source>
        <dbReference type="ARBA" id="ARBA00022694"/>
    </source>
</evidence>
<evidence type="ECO:0000256" key="4">
    <source>
        <dbReference type="ARBA" id="ARBA00022603"/>
    </source>
</evidence>
<dbReference type="Proteomes" id="UP000746751">
    <property type="component" value="Unassembled WGS sequence"/>
</dbReference>
<dbReference type="Pfam" id="PF02390">
    <property type="entry name" value="Methyltransf_4"/>
    <property type="match status" value="1"/>
</dbReference>
<evidence type="ECO:0000256" key="6">
    <source>
        <dbReference type="ARBA" id="ARBA00022691"/>
    </source>
</evidence>
<evidence type="ECO:0000313" key="8">
    <source>
        <dbReference type="EMBL" id="HJG30582.1"/>
    </source>
</evidence>
<sequence length="287" mass="31766">MGLTHIRLPKNFDLDERLVRYADVIEQHAETFAGRWAHACWPCGSSSEPMGRDAFDAVHLDLGCGKGAFIARCAERNPHTLYVGMDAEPVCIAYAAQRVVEQHLRNVVIVPRGAAALPAIFSSGELDAITLNFPTPHPKRHHAAKRLVNVDHLLAYRPLLAHGATLTLRTDSLPLWEYAKLQFAAAGYDVLWISSDTRAEHPDFPQTEYEERLTEQGAAVYGICATPGAQPDAAQIQAGRDAEQSLMLYLPDDLFALDYVPLGMEAAVENFKNRQLKGKSRIPQTTR</sequence>
<comment type="function">
    <text evidence="2">Catalyzes the formation of N(7)-methylguanine at position 46 (m7G46) in tRNA.</text>
</comment>
<dbReference type="EC" id="2.1.1.33" evidence="3"/>
<dbReference type="GO" id="GO:0008176">
    <property type="term" value="F:tRNA (guanine(46)-N7)-methyltransferase activity"/>
    <property type="evidence" value="ECO:0007669"/>
    <property type="project" value="UniProtKB-EC"/>
</dbReference>
<evidence type="ECO:0000256" key="2">
    <source>
        <dbReference type="ARBA" id="ARBA00003015"/>
    </source>
</evidence>
<dbReference type="PANTHER" id="PTHR23417:SF14">
    <property type="entry name" value="PENTACOTRIPEPTIDE-REPEAT REGION OF PRORP DOMAIN-CONTAINING PROTEIN"/>
    <property type="match status" value="1"/>
</dbReference>
<dbReference type="GO" id="GO:0043527">
    <property type="term" value="C:tRNA methyltransferase complex"/>
    <property type="evidence" value="ECO:0007669"/>
    <property type="project" value="TreeGrafter"/>
</dbReference>
<keyword evidence="5" id="KW-0808">Transferase</keyword>
<organism evidence="8 9">
    <name type="scientific">Collinsella ihumii</name>
    <dbReference type="NCBI Taxonomy" id="1720204"/>
    <lineage>
        <taxon>Bacteria</taxon>
        <taxon>Bacillati</taxon>
        <taxon>Actinomycetota</taxon>
        <taxon>Coriobacteriia</taxon>
        <taxon>Coriobacteriales</taxon>
        <taxon>Coriobacteriaceae</taxon>
        <taxon>Collinsella</taxon>
    </lineage>
</organism>
<reference evidence="8" key="2">
    <citation type="submission" date="2021-09" db="EMBL/GenBank/DDBJ databases">
        <authorList>
            <person name="Gilroy R."/>
        </authorList>
    </citation>
    <scope>NUCLEOTIDE SEQUENCE</scope>
    <source>
        <strain evidence="8">ChiGjej2B2-7701</strain>
    </source>
</reference>
<dbReference type="PANTHER" id="PTHR23417">
    <property type="entry name" value="3-DEOXY-D-MANNO-OCTULOSONIC-ACID TRANSFERASE/TRNA GUANINE-N 7 - -METHYLTRANSFERASE"/>
    <property type="match status" value="1"/>
</dbReference>
<dbReference type="InterPro" id="IPR003358">
    <property type="entry name" value="tRNA_(Gua-N-7)_MeTrfase_Trmb"/>
</dbReference>
<proteinExistence type="predicted"/>
<reference evidence="8" key="1">
    <citation type="journal article" date="2021" name="PeerJ">
        <title>Extensive microbial diversity within the chicken gut microbiome revealed by metagenomics and culture.</title>
        <authorList>
            <person name="Gilroy R."/>
            <person name="Ravi A."/>
            <person name="Getino M."/>
            <person name="Pursley I."/>
            <person name="Horton D.L."/>
            <person name="Alikhan N.F."/>
            <person name="Baker D."/>
            <person name="Gharbi K."/>
            <person name="Hall N."/>
            <person name="Watson M."/>
            <person name="Adriaenssens E.M."/>
            <person name="Foster-Nyarko E."/>
            <person name="Jarju S."/>
            <person name="Secka A."/>
            <person name="Antonio M."/>
            <person name="Oren A."/>
            <person name="Chaudhuri R.R."/>
            <person name="La Ragione R."/>
            <person name="Hildebrand F."/>
            <person name="Pallen M.J."/>
        </authorList>
    </citation>
    <scope>NUCLEOTIDE SEQUENCE</scope>
    <source>
        <strain evidence="8">ChiGjej2B2-7701</strain>
    </source>
</reference>
<dbReference type="AlphaFoldDB" id="A0A921LR19"/>
<dbReference type="CDD" id="cd02440">
    <property type="entry name" value="AdoMet_MTases"/>
    <property type="match status" value="1"/>
</dbReference>
<evidence type="ECO:0000256" key="5">
    <source>
        <dbReference type="ARBA" id="ARBA00022679"/>
    </source>
</evidence>
<name>A0A921LR19_9ACTN</name>
<evidence type="ECO:0000256" key="1">
    <source>
        <dbReference type="ARBA" id="ARBA00000142"/>
    </source>
</evidence>
<keyword evidence="7" id="KW-0819">tRNA processing</keyword>
<dbReference type="PROSITE" id="PS51625">
    <property type="entry name" value="SAM_MT_TRMB"/>
    <property type="match status" value="1"/>
</dbReference>
<dbReference type="SUPFAM" id="SSF53335">
    <property type="entry name" value="S-adenosyl-L-methionine-dependent methyltransferases"/>
    <property type="match status" value="1"/>
</dbReference>
<dbReference type="EMBL" id="DYVF01000029">
    <property type="protein sequence ID" value="HJG30582.1"/>
    <property type="molecule type" value="Genomic_DNA"/>
</dbReference>
<dbReference type="InterPro" id="IPR029063">
    <property type="entry name" value="SAM-dependent_MTases_sf"/>
</dbReference>
<gene>
    <name evidence="8" type="ORF">K8U80_04200</name>
</gene>
<comment type="caution">
    <text evidence="8">The sequence shown here is derived from an EMBL/GenBank/DDBJ whole genome shotgun (WGS) entry which is preliminary data.</text>
</comment>
<accession>A0A921LR19</accession>
<protein>
    <recommendedName>
        <fullName evidence="3">tRNA (guanine(46)-N(7))-methyltransferase</fullName>
        <ecNumber evidence="3">2.1.1.33</ecNumber>
    </recommendedName>
</protein>
<dbReference type="Gene3D" id="3.40.50.150">
    <property type="entry name" value="Vaccinia Virus protein VP39"/>
    <property type="match status" value="1"/>
</dbReference>
<evidence type="ECO:0000256" key="3">
    <source>
        <dbReference type="ARBA" id="ARBA00011977"/>
    </source>
</evidence>